<evidence type="ECO:0000313" key="1">
    <source>
        <dbReference type="EMBL" id="KKK96689.1"/>
    </source>
</evidence>
<gene>
    <name evidence="1" type="ORF">LCGC14_2660230</name>
</gene>
<reference evidence="1" key="1">
    <citation type="journal article" date="2015" name="Nature">
        <title>Complex archaea that bridge the gap between prokaryotes and eukaryotes.</title>
        <authorList>
            <person name="Spang A."/>
            <person name="Saw J.H."/>
            <person name="Jorgensen S.L."/>
            <person name="Zaremba-Niedzwiedzka K."/>
            <person name="Martijn J."/>
            <person name="Lind A.E."/>
            <person name="van Eijk R."/>
            <person name="Schleper C."/>
            <person name="Guy L."/>
            <person name="Ettema T.J."/>
        </authorList>
    </citation>
    <scope>NUCLEOTIDE SEQUENCE</scope>
</reference>
<protein>
    <submittedName>
        <fullName evidence="1">Uncharacterized protein</fullName>
    </submittedName>
</protein>
<dbReference type="AlphaFoldDB" id="A0A0F9C2C1"/>
<comment type="caution">
    <text evidence="1">The sequence shown here is derived from an EMBL/GenBank/DDBJ whole genome shotgun (WGS) entry which is preliminary data.</text>
</comment>
<sequence>IIITTATEGMEALKSMPPAEKMACVIKHKFKHNLDRHDLFHACLKLVSDNTGKSQTVIKEQCKLDCRWFSGYTYYKDKHGKERVNVITKSISFAKMSLQDADEFYAKAFDILSGYLKIATDVLINEAKLRMKGKYYCVVCGKPASQRHQCFSQSKPNIEKYGKKLIDADFNRRWVCIDCHPGHAHIPKDLIWDEKKFINEAKKNGDLINVNNANEIMPELENGELDIF</sequence>
<dbReference type="EMBL" id="LAZR01046369">
    <property type="protein sequence ID" value="KKK96689.1"/>
    <property type="molecule type" value="Genomic_DNA"/>
</dbReference>
<proteinExistence type="predicted"/>
<feature type="non-terminal residue" evidence="1">
    <location>
        <position position="1"/>
    </location>
</feature>
<name>A0A0F9C2C1_9ZZZZ</name>
<accession>A0A0F9C2C1</accession>
<organism evidence="1">
    <name type="scientific">marine sediment metagenome</name>
    <dbReference type="NCBI Taxonomy" id="412755"/>
    <lineage>
        <taxon>unclassified sequences</taxon>
        <taxon>metagenomes</taxon>
        <taxon>ecological metagenomes</taxon>
    </lineage>
</organism>